<proteinExistence type="predicted"/>
<evidence type="ECO:0000256" key="1">
    <source>
        <dbReference type="SAM" id="MobiDB-lite"/>
    </source>
</evidence>
<organism evidence="3">
    <name type="scientific">Drosophila melanogaster</name>
    <name type="common">Fruit fly</name>
    <dbReference type="NCBI Taxonomy" id="7227"/>
    <lineage>
        <taxon>Eukaryota</taxon>
        <taxon>Metazoa</taxon>
        <taxon>Ecdysozoa</taxon>
        <taxon>Arthropoda</taxon>
        <taxon>Hexapoda</taxon>
        <taxon>Insecta</taxon>
        <taxon>Pterygota</taxon>
        <taxon>Neoptera</taxon>
        <taxon>Endopterygota</taxon>
        <taxon>Diptera</taxon>
        <taxon>Brachycera</taxon>
        <taxon>Muscomorpha</taxon>
        <taxon>Ephydroidea</taxon>
        <taxon>Drosophilidae</taxon>
        <taxon>Drosophila</taxon>
        <taxon>Sophophora</taxon>
    </lineage>
</organism>
<dbReference type="AlphaFoldDB" id="Q6IIL6"/>
<feature type="signal peptide" evidence="2">
    <location>
        <begin position="1"/>
        <end position="30"/>
    </location>
</feature>
<evidence type="ECO:0000256" key="2">
    <source>
        <dbReference type="SAM" id="SignalP"/>
    </source>
</evidence>
<gene>
    <name evidence="3" type="ORF">HDC17692</name>
</gene>
<feature type="compositionally biased region" description="Basic and acidic residues" evidence="1">
    <location>
        <begin position="38"/>
        <end position="61"/>
    </location>
</feature>
<name>Q6IIL6_DROME</name>
<reference evidence="3" key="1">
    <citation type="journal article" date="2003" name="Genome Biol.">
        <title>An integrated gene annotation and transcriptional profiling approach towards the full gene content of the Drosophila genome.</title>
        <authorList>
            <person name="Hild M."/>
            <person name="Beckmann B."/>
            <person name="Haas S.A."/>
            <person name="Koch B."/>
            <person name="Solovyev V."/>
            <person name="Busold C."/>
            <person name="Fellenberg K."/>
            <person name="Boutros M."/>
            <person name="Vingron M."/>
            <person name="Sauer F."/>
            <person name="Hoheisel J.D."/>
            <person name="Paro R."/>
        </authorList>
    </citation>
    <scope>NUCLEOTIDE SEQUENCE</scope>
</reference>
<sequence length="61" mass="6573">MAKWQNGNGRRSSAAAMLVHLVANWASGSGSGMDDGGVEERRSGGAKEECREWHEKNPMNA</sequence>
<keyword evidence="2" id="KW-0732">Signal</keyword>
<accession>Q6IIL6</accession>
<feature type="chain" id="PRO_5004274668" evidence="2">
    <location>
        <begin position="31"/>
        <end position="61"/>
    </location>
</feature>
<feature type="region of interest" description="Disordered" evidence="1">
    <location>
        <begin position="26"/>
        <end position="61"/>
    </location>
</feature>
<dbReference type="EMBL" id="BK003050">
    <property type="protein sequence ID" value="DAA03250.1"/>
    <property type="molecule type" value="Genomic_DNA"/>
</dbReference>
<protein>
    <submittedName>
        <fullName evidence="3">HDC17692</fullName>
    </submittedName>
</protein>
<evidence type="ECO:0000313" key="3">
    <source>
        <dbReference type="EMBL" id="DAA03250.1"/>
    </source>
</evidence>